<evidence type="ECO:0000256" key="2">
    <source>
        <dbReference type="ARBA" id="ARBA00023315"/>
    </source>
</evidence>
<gene>
    <name evidence="4" type="ORF">BN3087_400015</name>
</gene>
<protein>
    <submittedName>
        <fullName evidence="4">Acetyltransferase</fullName>
        <ecNumber evidence="4">2.3.1.1</ecNumber>
    </submittedName>
</protein>
<reference evidence="4" key="1">
    <citation type="submission" date="2015-11" db="EMBL/GenBank/DDBJ databases">
        <authorList>
            <person name="Zhang Y."/>
            <person name="Guo Z."/>
        </authorList>
    </citation>
    <scope>NUCLEOTIDE SEQUENCE</scope>
    <source>
        <strain evidence="4">BN30871</strain>
    </source>
</reference>
<keyword evidence="2 4" id="KW-0012">Acyltransferase</keyword>
<dbReference type="PANTHER" id="PTHR30602">
    <property type="entry name" value="AMINO-ACID ACETYLTRANSFERASE"/>
    <property type="match status" value="1"/>
</dbReference>
<dbReference type="Pfam" id="PF00583">
    <property type="entry name" value="Acetyltransf_1"/>
    <property type="match status" value="1"/>
</dbReference>
<dbReference type="GO" id="GO:0006526">
    <property type="term" value="P:L-arginine biosynthetic process"/>
    <property type="evidence" value="ECO:0007669"/>
    <property type="project" value="InterPro"/>
</dbReference>
<dbReference type="CDD" id="cd04301">
    <property type="entry name" value="NAT_SF"/>
    <property type="match status" value="1"/>
</dbReference>
<sequence>MIELCKAKISDIADMQTLVADEVEKGVILFRSEDEIANNIRSYVLAKDGTKLVGYTALHVHSKKLAEVRSLVVHEDYRGKDIGADMVKFAINEAKELGIEEEILSLTYVPEFFKKLGFKEINKESIPDHKIWADCIKCIHFPVCNEVALVYSMKV</sequence>
<dbReference type="SUPFAM" id="SSF55729">
    <property type="entry name" value="Acyl-CoA N-acyltransferases (Nat)"/>
    <property type="match status" value="1"/>
</dbReference>
<dbReference type="GO" id="GO:0005737">
    <property type="term" value="C:cytoplasm"/>
    <property type="evidence" value="ECO:0007669"/>
    <property type="project" value="InterPro"/>
</dbReference>
<dbReference type="InterPro" id="IPR000182">
    <property type="entry name" value="GNAT_dom"/>
</dbReference>
<evidence type="ECO:0000259" key="3">
    <source>
        <dbReference type="PROSITE" id="PS51186"/>
    </source>
</evidence>
<evidence type="ECO:0000313" key="4">
    <source>
        <dbReference type="EMBL" id="CUV65639.1"/>
    </source>
</evidence>
<dbReference type="PROSITE" id="PS51186">
    <property type="entry name" value="GNAT"/>
    <property type="match status" value="1"/>
</dbReference>
<dbReference type="EC" id="2.3.1.1" evidence="4"/>
<organism evidence="4">
    <name type="scientific">Sulfurovum sp. enrichment culture clone C5</name>
    <dbReference type="NCBI Taxonomy" id="497650"/>
    <lineage>
        <taxon>Bacteria</taxon>
        <taxon>Pseudomonadati</taxon>
        <taxon>Campylobacterota</taxon>
        <taxon>Epsilonproteobacteria</taxon>
        <taxon>Campylobacterales</taxon>
        <taxon>Sulfurovaceae</taxon>
        <taxon>Sulfurovum</taxon>
        <taxon>environmental samples</taxon>
    </lineage>
</organism>
<dbReference type="EMBL" id="FAXN01000041">
    <property type="protein sequence ID" value="CUV65639.1"/>
    <property type="molecule type" value="Genomic_DNA"/>
</dbReference>
<dbReference type="NCBIfam" id="NF005840">
    <property type="entry name" value="PRK07757.1"/>
    <property type="match status" value="1"/>
</dbReference>
<dbReference type="GO" id="GO:0004042">
    <property type="term" value="F:L-glutamate N-acetyltransferase activity"/>
    <property type="evidence" value="ECO:0007669"/>
    <property type="project" value="InterPro"/>
</dbReference>
<dbReference type="Gene3D" id="3.40.630.30">
    <property type="match status" value="1"/>
</dbReference>
<name>A0A0S4XMV6_9BACT</name>
<dbReference type="PANTHER" id="PTHR30602:SF12">
    <property type="entry name" value="AMINO-ACID ACETYLTRANSFERASE NAGS1, CHLOROPLASTIC-RELATED"/>
    <property type="match status" value="1"/>
</dbReference>
<proteinExistence type="predicted"/>
<dbReference type="InterPro" id="IPR016181">
    <property type="entry name" value="Acyl_CoA_acyltransferase"/>
</dbReference>
<dbReference type="InterPro" id="IPR010167">
    <property type="entry name" value="NH2A_AcTrfase"/>
</dbReference>
<dbReference type="AlphaFoldDB" id="A0A0S4XMV6"/>
<evidence type="ECO:0000256" key="1">
    <source>
        <dbReference type="ARBA" id="ARBA00022679"/>
    </source>
</evidence>
<keyword evidence="1 4" id="KW-0808">Transferase</keyword>
<feature type="domain" description="N-acetyltransferase" evidence="3">
    <location>
        <begin position="2"/>
        <end position="155"/>
    </location>
</feature>
<accession>A0A0S4XMV6</accession>